<evidence type="ECO:0000313" key="1">
    <source>
        <dbReference type="EMBL" id="EET25606.1"/>
    </source>
</evidence>
<sequence>MVNLYIMLNCTHTNHLQRKRRTLWQKLIGIKEVYICRECGHIIKIK</sequence>
<organism evidence="1">
    <name type="scientific">Vibrio cholerae (strain MO10)</name>
    <dbReference type="NCBI Taxonomy" id="345072"/>
    <lineage>
        <taxon>Bacteria</taxon>
        <taxon>Pseudomonadati</taxon>
        <taxon>Pseudomonadota</taxon>
        <taxon>Gammaproteobacteria</taxon>
        <taxon>Vibrionales</taxon>
        <taxon>Vibrionaceae</taxon>
        <taxon>Vibrio</taxon>
    </lineage>
</organism>
<reference evidence="1" key="1">
    <citation type="submission" date="2005-09" db="EMBL/GenBank/DDBJ databases">
        <title>Annotation of Vibrio cholerae MO10.</title>
        <authorList>
            <person name="Colwell R."/>
            <person name="Grim C.J."/>
            <person name="Young S."/>
            <person name="Jaffe D."/>
            <person name="Gnerre S."/>
            <person name="Berlin A."/>
            <person name="Heiman D."/>
            <person name="Hepburn T."/>
            <person name="Shea T."/>
            <person name="Sykes S."/>
            <person name="Yandava C."/>
            <person name="Alvarado L."/>
            <person name="Kodira C."/>
            <person name="Borodovsky M."/>
            <person name="Heidelberg J."/>
            <person name="Lander E."/>
            <person name="Galagan J."/>
            <person name="Nusbaum C."/>
            <person name="Birren B."/>
        </authorList>
    </citation>
    <scope>NUCLEOTIDE SEQUENCE [LARGE SCALE GENOMIC DNA]</scope>
    <source>
        <strain evidence="1">MO10</strain>
    </source>
</reference>
<dbReference type="Proteomes" id="UP000004687">
    <property type="component" value="Unassembled WGS sequence"/>
</dbReference>
<dbReference type="EMBL" id="DS990141">
    <property type="protein sequence ID" value="EET25606.1"/>
    <property type="molecule type" value="Genomic_DNA"/>
</dbReference>
<accession>A0A0X1L4Y1</accession>
<proteinExistence type="predicted"/>
<dbReference type="AlphaFoldDB" id="A0A0X1L4Y1"/>
<dbReference type="HOGENOM" id="CLU_214557_0_0_6"/>
<gene>
    <name evidence="1" type="ORF">VchoM_03633</name>
</gene>
<name>A0A0X1L4Y1_VIBCO</name>
<reference evidence="1" key="2">
    <citation type="submission" date="2008-07" db="EMBL/GenBank/DDBJ databases">
        <authorList>
            <consortium name="Broad Institute Genome Sequencing Platform"/>
            <person name="Colwell R."/>
            <person name="Grim C.J."/>
            <person name="Young S."/>
            <person name="Jaffe D."/>
            <person name="Gnerre S."/>
            <person name="Berlin A."/>
            <person name="Heiman D."/>
            <person name="Hepburn T."/>
            <person name="Shea T."/>
            <person name="Sykes S."/>
            <person name="Alvarado L."/>
            <person name="Kodira C."/>
            <person name="Heidelberg J."/>
            <person name="Lander E."/>
            <person name="Galagan J."/>
            <person name="Nusbaum C."/>
            <person name="Birren B."/>
        </authorList>
    </citation>
    <scope>NUCLEOTIDE SEQUENCE [LARGE SCALE GENOMIC DNA]</scope>
    <source>
        <strain evidence="1">MO10</strain>
    </source>
</reference>
<protein>
    <submittedName>
        <fullName evidence="1">Uncharacterized protein</fullName>
    </submittedName>
</protein>